<protein>
    <submittedName>
        <fullName evidence="1">DUF6517 family protein</fullName>
    </submittedName>
</protein>
<dbReference type="EMBL" id="JBHUDL010000009">
    <property type="protein sequence ID" value="MFD1633216.1"/>
    <property type="molecule type" value="Genomic_DNA"/>
</dbReference>
<dbReference type="AlphaFoldDB" id="A0ABD6CYU1"/>
<organism evidence="1 2">
    <name type="scientific">Haloplanus ruber</name>
    <dbReference type="NCBI Taxonomy" id="869892"/>
    <lineage>
        <taxon>Archaea</taxon>
        <taxon>Methanobacteriati</taxon>
        <taxon>Methanobacteriota</taxon>
        <taxon>Stenosarchaea group</taxon>
        <taxon>Halobacteria</taxon>
        <taxon>Halobacteriales</taxon>
        <taxon>Haloferacaceae</taxon>
        <taxon>Haloplanus</taxon>
    </lineage>
</organism>
<reference evidence="1 2" key="1">
    <citation type="journal article" date="2019" name="Int. J. Syst. Evol. Microbiol.">
        <title>The Global Catalogue of Microorganisms (GCM) 10K type strain sequencing project: providing services to taxonomists for standard genome sequencing and annotation.</title>
        <authorList>
            <consortium name="The Broad Institute Genomics Platform"/>
            <consortium name="The Broad Institute Genome Sequencing Center for Infectious Disease"/>
            <person name="Wu L."/>
            <person name="Ma J."/>
        </authorList>
    </citation>
    <scope>NUCLEOTIDE SEQUENCE [LARGE SCALE GENOMIC DNA]</scope>
    <source>
        <strain evidence="1 2">CGMCC 1.10594</strain>
    </source>
</reference>
<dbReference type="PROSITE" id="PS51257">
    <property type="entry name" value="PROKAR_LIPOPROTEIN"/>
    <property type="match status" value="1"/>
</dbReference>
<accession>A0ABD6CYU1</accession>
<dbReference type="Pfam" id="PF20127">
    <property type="entry name" value="DUF6517"/>
    <property type="match status" value="1"/>
</dbReference>
<dbReference type="Proteomes" id="UP001597075">
    <property type="component" value="Unassembled WGS sequence"/>
</dbReference>
<sequence length="205" mass="20812">MRRRDLLAGGLAGLTGVAGCGLVPEESDPVEASATAPATLPAAAAADAGYERTVAETATVETTLDADLSGDVELSASRDAVITLFRRAYRGDGGRRFGLATAPTVRIIENSESRYDPIPSLDPARVVALATDRSVDAVRDPGASGSVTLLGTETPRETATASDGGADLALVRARVRAGGDAITAVALAPTADAVRAPFDAVAREP</sequence>
<gene>
    <name evidence="1" type="ORF">ACFSBJ_05640</name>
</gene>
<dbReference type="RefSeq" id="WP_256405888.1">
    <property type="nucleotide sequence ID" value="NZ_CP187151.1"/>
</dbReference>
<comment type="caution">
    <text evidence="1">The sequence shown here is derived from an EMBL/GenBank/DDBJ whole genome shotgun (WGS) entry which is preliminary data.</text>
</comment>
<keyword evidence="2" id="KW-1185">Reference proteome</keyword>
<evidence type="ECO:0000313" key="2">
    <source>
        <dbReference type="Proteomes" id="UP001597075"/>
    </source>
</evidence>
<dbReference type="InterPro" id="IPR045396">
    <property type="entry name" value="DUF6517"/>
</dbReference>
<name>A0ABD6CYU1_9EURY</name>
<evidence type="ECO:0000313" key="1">
    <source>
        <dbReference type="EMBL" id="MFD1633216.1"/>
    </source>
</evidence>
<proteinExistence type="predicted"/>